<dbReference type="AlphaFoldDB" id="C8W6J0"/>
<evidence type="ECO:0000313" key="2">
    <source>
        <dbReference type="Proteomes" id="UP000002217"/>
    </source>
</evidence>
<evidence type="ECO:0000313" key="1">
    <source>
        <dbReference type="EMBL" id="ACV62279.1"/>
    </source>
</evidence>
<organism evidence="1 2">
    <name type="scientific">Desulfofarcimen acetoxidans (strain ATCC 49208 / DSM 771 / KCTC 5769 / VKM B-1644 / 5575)</name>
    <name type="common">Desulfotomaculum acetoxidans</name>
    <dbReference type="NCBI Taxonomy" id="485916"/>
    <lineage>
        <taxon>Bacteria</taxon>
        <taxon>Bacillati</taxon>
        <taxon>Bacillota</taxon>
        <taxon>Clostridia</taxon>
        <taxon>Eubacteriales</taxon>
        <taxon>Peptococcaceae</taxon>
        <taxon>Desulfofarcimen</taxon>
    </lineage>
</organism>
<name>C8W6J0_DESAS</name>
<dbReference type="eggNOG" id="ENOG502ZSUH">
    <property type="taxonomic scope" value="Bacteria"/>
</dbReference>
<sequence>MAIMEFILRLKKTTKCKACFKENMDRIGRIYLPIPLLEKMNIGGEIILQLAPDKSYFSPGGYAAKFVQDKETAKKVRYTEDIIEQGEMGFIYVNKNVLERLGVGQEIAVRIVAPREYGGAIIAKG</sequence>
<dbReference type="STRING" id="485916.Dtox_1404"/>
<dbReference type="HOGENOM" id="CLU_1989015_0_0_9"/>
<dbReference type="KEGG" id="dae:Dtox_1404"/>
<protein>
    <submittedName>
        <fullName evidence="1">Uncharacterized protein</fullName>
    </submittedName>
</protein>
<keyword evidence="2" id="KW-1185">Reference proteome</keyword>
<gene>
    <name evidence="1" type="ordered locus">Dtox_1404</name>
</gene>
<accession>C8W6J0</accession>
<dbReference type="Proteomes" id="UP000002217">
    <property type="component" value="Chromosome"/>
</dbReference>
<reference evidence="1 2" key="1">
    <citation type="journal article" date="2009" name="Stand. Genomic Sci.">
        <title>Complete genome sequence of Desulfotomaculum acetoxidans type strain (5575).</title>
        <authorList>
            <person name="Spring S."/>
            <person name="Lapidus A."/>
            <person name="Schroder M."/>
            <person name="Gleim D."/>
            <person name="Sims D."/>
            <person name="Meincke L."/>
            <person name="Glavina Del Rio T."/>
            <person name="Tice H."/>
            <person name="Copeland A."/>
            <person name="Cheng J.F."/>
            <person name="Lucas S."/>
            <person name="Chen F."/>
            <person name="Nolan M."/>
            <person name="Bruce D."/>
            <person name="Goodwin L."/>
            <person name="Pitluck S."/>
            <person name="Ivanova N."/>
            <person name="Mavromatis K."/>
            <person name="Mikhailova N."/>
            <person name="Pati A."/>
            <person name="Chen A."/>
            <person name="Palaniappan K."/>
            <person name="Land M."/>
            <person name="Hauser L."/>
            <person name="Chang Y.J."/>
            <person name="Jeffries C.D."/>
            <person name="Chain P."/>
            <person name="Saunders E."/>
            <person name="Brettin T."/>
            <person name="Detter J.C."/>
            <person name="Goker M."/>
            <person name="Bristow J."/>
            <person name="Eisen J.A."/>
            <person name="Markowitz V."/>
            <person name="Hugenholtz P."/>
            <person name="Kyrpides N.C."/>
            <person name="Klenk H.P."/>
            <person name="Han C."/>
        </authorList>
    </citation>
    <scope>NUCLEOTIDE SEQUENCE [LARGE SCALE GENOMIC DNA]</scope>
    <source>
        <strain evidence="2">ATCC 49208 / DSM 771 / VKM B-1644</strain>
    </source>
</reference>
<dbReference type="EMBL" id="CP001720">
    <property type="protein sequence ID" value="ACV62279.1"/>
    <property type="molecule type" value="Genomic_DNA"/>
</dbReference>
<proteinExistence type="predicted"/>